<dbReference type="Gene3D" id="1.25.40.10">
    <property type="entry name" value="Tetratricopeptide repeat domain"/>
    <property type="match status" value="2"/>
</dbReference>
<dbReference type="Gene3D" id="1.10.10.10">
    <property type="entry name" value="Winged helix-like DNA-binding domain superfamily/Winged helix DNA-binding domain"/>
    <property type="match status" value="1"/>
</dbReference>
<keyword evidence="2" id="KW-0902">Two-component regulatory system</keyword>
<evidence type="ECO:0000313" key="8">
    <source>
        <dbReference type="EMBL" id="MFD0318595.1"/>
    </source>
</evidence>
<keyword evidence="9" id="KW-1185">Reference proteome</keyword>
<dbReference type="InterPro" id="IPR027417">
    <property type="entry name" value="P-loop_NTPase"/>
</dbReference>
<dbReference type="Pfam" id="PF00931">
    <property type="entry name" value="NB-ARC"/>
    <property type="match status" value="1"/>
</dbReference>
<comment type="similarity">
    <text evidence="1">Belongs to the AfsR/DnrI/RedD regulatory family.</text>
</comment>
<name>A0ABW2WKA1_9ACTN</name>
<evidence type="ECO:0000256" key="2">
    <source>
        <dbReference type="ARBA" id="ARBA00023012"/>
    </source>
</evidence>
<dbReference type="Proteomes" id="UP001597023">
    <property type="component" value="Unassembled WGS sequence"/>
</dbReference>
<dbReference type="InterPro" id="IPR002182">
    <property type="entry name" value="NB-ARC"/>
</dbReference>
<dbReference type="SUPFAM" id="SSF52540">
    <property type="entry name" value="P-loop containing nucleoside triphosphate hydrolases"/>
    <property type="match status" value="1"/>
</dbReference>
<evidence type="ECO:0000256" key="3">
    <source>
        <dbReference type="ARBA" id="ARBA00023015"/>
    </source>
</evidence>
<accession>A0ABW2WKA1</accession>
<dbReference type="RefSeq" id="WP_381615844.1">
    <property type="nucleotide sequence ID" value="NZ_JBHTEB010000001.1"/>
</dbReference>
<dbReference type="CDD" id="cd15831">
    <property type="entry name" value="BTAD"/>
    <property type="match status" value="1"/>
</dbReference>
<dbReference type="SMART" id="SM01043">
    <property type="entry name" value="BTAD"/>
    <property type="match status" value="1"/>
</dbReference>
<dbReference type="PRINTS" id="PR00364">
    <property type="entry name" value="DISEASERSIST"/>
</dbReference>
<dbReference type="EMBL" id="JBHTEB010000001">
    <property type="protein sequence ID" value="MFD0318595.1"/>
    <property type="molecule type" value="Genomic_DNA"/>
</dbReference>
<dbReference type="InterPro" id="IPR005158">
    <property type="entry name" value="BTAD"/>
</dbReference>
<keyword evidence="5" id="KW-0804">Transcription</keyword>
<dbReference type="PANTHER" id="PTHR35807">
    <property type="entry name" value="TRANSCRIPTIONAL REGULATOR REDD-RELATED"/>
    <property type="match status" value="1"/>
</dbReference>
<comment type="caution">
    <text evidence="8">The sequence shown here is derived from an EMBL/GenBank/DDBJ whole genome shotgun (WGS) entry which is preliminary data.</text>
</comment>
<feature type="domain" description="OmpR/PhoB-type" evidence="7">
    <location>
        <begin position="2"/>
        <end position="103"/>
    </location>
</feature>
<dbReference type="InterPro" id="IPR051677">
    <property type="entry name" value="AfsR-DnrI-RedD_regulator"/>
</dbReference>
<gene>
    <name evidence="8" type="ORF">ACFQZ6_31190</name>
</gene>
<dbReference type="SMART" id="SM00382">
    <property type="entry name" value="AAA"/>
    <property type="match status" value="1"/>
</dbReference>
<dbReference type="Pfam" id="PF13424">
    <property type="entry name" value="TPR_12"/>
    <property type="match status" value="1"/>
</dbReference>
<keyword evidence="4 6" id="KW-0238">DNA-binding</keyword>
<dbReference type="PANTHER" id="PTHR35807:SF1">
    <property type="entry name" value="TRANSCRIPTIONAL REGULATOR REDD"/>
    <property type="match status" value="1"/>
</dbReference>
<organism evidence="8 9">
    <name type="scientific">Streptomyces flavalbus</name>
    <dbReference type="NCBI Taxonomy" id="2665155"/>
    <lineage>
        <taxon>Bacteria</taxon>
        <taxon>Bacillati</taxon>
        <taxon>Actinomycetota</taxon>
        <taxon>Actinomycetes</taxon>
        <taxon>Kitasatosporales</taxon>
        <taxon>Streptomycetaceae</taxon>
        <taxon>Streptomyces</taxon>
    </lineage>
</organism>
<evidence type="ECO:0000256" key="5">
    <source>
        <dbReference type="ARBA" id="ARBA00023163"/>
    </source>
</evidence>
<dbReference type="Gene3D" id="3.40.50.300">
    <property type="entry name" value="P-loop containing nucleotide triphosphate hydrolases"/>
    <property type="match status" value="1"/>
</dbReference>
<evidence type="ECO:0000256" key="4">
    <source>
        <dbReference type="ARBA" id="ARBA00023125"/>
    </source>
</evidence>
<keyword evidence="3" id="KW-0805">Transcription regulation</keyword>
<feature type="DNA-binding region" description="OmpR/PhoB-type" evidence="6">
    <location>
        <begin position="2"/>
        <end position="103"/>
    </location>
</feature>
<evidence type="ECO:0000313" key="9">
    <source>
        <dbReference type="Proteomes" id="UP001597023"/>
    </source>
</evidence>
<dbReference type="InterPro" id="IPR036388">
    <property type="entry name" value="WH-like_DNA-bd_sf"/>
</dbReference>
<dbReference type="SUPFAM" id="SSF46894">
    <property type="entry name" value="C-terminal effector domain of the bipartite response regulators"/>
    <property type="match status" value="1"/>
</dbReference>
<dbReference type="PROSITE" id="PS51755">
    <property type="entry name" value="OMPR_PHOB"/>
    <property type="match status" value="1"/>
</dbReference>
<dbReference type="InterPro" id="IPR011990">
    <property type="entry name" value="TPR-like_helical_dom_sf"/>
</dbReference>
<evidence type="ECO:0000259" key="7">
    <source>
        <dbReference type="PROSITE" id="PS51755"/>
    </source>
</evidence>
<dbReference type="InterPro" id="IPR019734">
    <property type="entry name" value="TPR_rpt"/>
</dbReference>
<dbReference type="InterPro" id="IPR016032">
    <property type="entry name" value="Sig_transdc_resp-reg_C-effctor"/>
</dbReference>
<evidence type="ECO:0000256" key="1">
    <source>
        <dbReference type="ARBA" id="ARBA00005820"/>
    </source>
</evidence>
<protein>
    <submittedName>
        <fullName evidence="8">BTAD domain-containing putative transcriptional regulator</fullName>
    </submittedName>
</protein>
<dbReference type="InterPro" id="IPR001867">
    <property type="entry name" value="OmpR/PhoB-type_DNA-bd"/>
</dbReference>
<evidence type="ECO:0000256" key="6">
    <source>
        <dbReference type="PROSITE-ProRule" id="PRU01091"/>
    </source>
</evidence>
<sequence>MNGKEQAEEAATYGVLGPLLVRVADRAVPIGSPKCRVVMAALILADGEPVPSTLLAEAVYAHQAPARPVNAVHQLVLRLRRGLAAAGAADSVATDGDGYRLAAPPGATDLSRWTTLRHRADAARGAGDLARELTALDEALAVWRGAPLADVPSDLLHRRHLPVLTEQRRQAEERRVDVALALGRYAEAIGPLLEVTARQPLREKPWAQLMTALHGSGRRTEAIEAFHRARVHLRDELGVEPGELVQRTLQELLQDTPAVTAPATAPRPVPRHLPAERVAFSGRYAETATAQAALSGADGHRPGLVVVTGMPGVGKTSLAIHVARRVVPRYPDGQLWVDLRGASPSVTTPQQALTSLLRALGHPTMSIPEDPEDQVGLFRSLLDGQRVLIVLDDARSAEQVRPLLPGEPGCGVLVTSRADLLGLAVTDGAVRVRLAPLSDGEAREMLRRRLGEPKVLADPAATARLLERTGRLPLALAVVAARAAAGPDAPLAELDAQLAAAGSRLDALSSGDERTNLRAVFSWSFDALSPGAADVFVRLGLHPTHELSLTAAASLAGRPVTEIAAGVEELVATNIVNRVSGGRLALHDLVHEFAAELAGARLDAGERDRAVHRLLDHYNGTCHAAARTVDPARVSIPLPAPAAGAAVTDFAGAADAKAWLVRERDTLLAASALAVARGLARHCWQLGWGLADFLVSSADWSSLEVLLRTSLAAGEGETYGMSLAHAHQLIGRALRHLDHPSGAVHHLQRAVAAARRVGDTLAEARALGGLGAVAEDRGDWRSALVHDRDVLRLVREHGLGAVEAEALNHVGWDLAQLGSYAEALDYCTQSLDLARAGGDQRIEAAAWDSLGLIHRLELRREQALEAYGHALRIRRALDHRVGVGETHIHLGDAHAAFGALADAVAHWRAGIAELDRASPGRARRERARLGHFG</sequence>
<dbReference type="SUPFAM" id="SSF48452">
    <property type="entry name" value="TPR-like"/>
    <property type="match status" value="3"/>
</dbReference>
<reference evidence="9" key="1">
    <citation type="journal article" date="2019" name="Int. J. Syst. Evol. Microbiol.">
        <title>The Global Catalogue of Microorganisms (GCM) 10K type strain sequencing project: providing services to taxonomists for standard genome sequencing and annotation.</title>
        <authorList>
            <consortium name="The Broad Institute Genomics Platform"/>
            <consortium name="The Broad Institute Genome Sequencing Center for Infectious Disease"/>
            <person name="Wu L."/>
            <person name="Ma J."/>
        </authorList>
    </citation>
    <scope>NUCLEOTIDE SEQUENCE [LARGE SCALE GENOMIC DNA]</scope>
    <source>
        <strain evidence="9">CGMCC 4.7400</strain>
    </source>
</reference>
<dbReference type="SMART" id="SM00862">
    <property type="entry name" value="Trans_reg_C"/>
    <property type="match status" value="1"/>
</dbReference>
<dbReference type="InterPro" id="IPR003593">
    <property type="entry name" value="AAA+_ATPase"/>
</dbReference>
<dbReference type="Pfam" id="PF03704">
    <property type="entry name" value="BTAD"/>
    <property type="match status" value="1"/>
</dbReference>
<dbReference type="SMART" id="SM00028">
    <property type="entry name" value="TPR"/>
    <property type="match status" value="7"/>
</dbReference>
<proteinExistence type="inferred from homology"/>